<proteinExistence type="predicted"/>
<comment type="caution">
    <text evidence="3">The sequence shown here is derived from an EMBL/GenBank/DDBJ whole genome shotgun (WGS) entry which is preliminary data.</text>
</comment>
<dbReference type="Proteomes" id="UP001201262">
    <property type="component" value="Unassembled WGS sequence"/>
</dbReference>
<dbReference type="PANTHER" id="PTHR45648:SF85">
    <property type="entry name" value="A, PUTATIVE (AFU_ORTHOLOGUE AFUA_2G10760)-RELATED"/>
    <property type="match status" value="1"/>
</dbReference>
<dbReference type="GO" id="GO:0016788">
    <property type="term" value="F:hydrolase activity, acting on ester bonds"/>
    <property type="evidence" value="ECO:0007669"/>
    <property type="project" value="InterPro"/>
</dbReference>
<organism evidence="3 4">
    <name type="scientific">Talaromyces proteolyticus</name>
    <dbReference type="NCBI Taxonomy" id="1131652"/>
    <lineage>
        <taxon>Eukaryota</taxon>
        <taxon>Fungi</taxon>
        <taxon>Dikarya</taxon>
        <taxon>Ascomycota</taxon>
        <taxon>Pezizomycotina</taxon>
        <taxon>Eurotiomycetes</taxon>
        <taxon>Eurotiomycetidae</taxon>
        <taxon>Eurotiales</taxon>
        <taxon>Trichocomaceae</taxon>
        <taxon>Talaromyces</taxon>
        <taxon>Talaromyces sect. Bacilispori</taxon>
    </lineage>
</organism>
<evidence type="ECO:0000256" key="1">
    <source>
        <dbReference type="ARBA" id="ARBA00022801"/>
    </source>
</evidence>
<sequence length="336" mass="37986">MLLVLYHSLIHIRIAFGDSYTYVQGTKGYPGFSFIGSYLPSQFAITAHELWHDQIVQNFSGTAEGGPNWVEFLTGCGLQPGLTSPKSCEIQLWDFAFAGADVSEKFTPLHHNWTIPLVNQTQRFLSWVQPEFQKKNAISQKDTLLALWIGINDIGDVSRLSNVSFPSLYESIVSTIFNESVQPLFDGGYRDLLLINLPPLDRTPGNVGSSNPLPNKTMIGWWNDALSHYSRDFVSRHQDMNIMNYDANSFLNFVLENPEAYDIRNTTGYCPGYTDPDVMVDPGKYGCLPIDQYFWFNTGHLTSHIHHILSQDIGKFLRQQRSNKGTSGKLYKFPGL</sequence>
<dbReference type="CDD" id="cd01846">
    <property type="entry name" value="fatty_acyltransferase_like"/>
    <property type="match status" value="1"/>
</dbReference>
<dbReference type="InterPro" id="IPR051058">
    <property type="entry name" value="GDSL_Est/Lipase"/>
</dbReference>
<dbReference type="SUPFAM" id="SSF52266">
    <property type="entry name" value="SGNH hydrolase"/>
    <property type="match status" value="1"/>
</dbReference>
<reference evidence="3" key="1">
    <citation type="submission" date="2021-12" db="EMBL/GenBank/DDBJ databases">
        <title>Convergent genome expansion in fungi linked to evolution of root-endophyte symbiosis.</title>
        <authorList>
            <consortium name="DOE Joint Genome Institute"/>
            <person name="Ke Y.-H."/>
            <person name="Bonito G."/>
            <person name="Liao H.-L."/>
            <person name="Looney B."/>
            <person name="Rojas-Flechas A."/>
            <person name="Nash J."/>
            <person name="Hameed K."/>
            <person name="Schadt C."/>
            <person name="Martin F."/>
            <person name="Crous P.W."/>
            <person name="Miettinen O."/>
            <person name="Magnuson J.K."/>
            <person name="Labbe J."/>
            <person name="Jacobson D."/>
            <person name="Doktycz M.J."/>
            <person name="Veneault-Fourrey C."/>
            <person name="Kuo A."/>
            <person name="Mondo S."/>
            <person name="Calhoun S."/>
            <person name="Riley R."/>
            <person name="Ohm R."/>
            <person name="LaButti K."/>
            <person name="Andreopoulos B."/>
            <person name="Pangilinan J."/>
            <person name="Nolan M."/>
            <person name="Tritt A."/>
            <person name="Clum A."/>
            <person name="Lipzen A."/>
            <person name="Daum C."/>
            <person name="Barry K."/>
            <person name="Grigoriev I.V."/>
            <person name="Vilgalys R."/>
        </authorList>
    </citation>
    <scope>NUCLEOTIDE SEQUENCE</scope>
    <source>
        <strain evidence="3">PMI_201</strain>
    </source>
</reference>
<keyword evidence="4" id="KW-1185">Reference proteome</keyword>
<dbReference type="Pfam" id="PF00657">
    <property type="entry name" value="Lipase_GDSL"/>
    <property type="match status" value="1"/>
</dbReference>
<dbReference type="InterPro" id="IPR036514">
    <property type="entry name" value="SGNH_hydro_sf"/>
</dbReference>
<evidence type="ECO:0008006" key="5">
    <source>
        <dbReference type="Google" id="ProtNLM"/>
    </source>
</evidence>
<feature type="signal peptide" evidence="2">
    <location>
        <begin position="1"/>
        <end position="17"/>
    </location>
</feature>
<keyword evidence="1" id="KW-0378">Hydrolase</keyword>
<dbReference type="PANTHER" id="PTHR45648">
    <property type="entry name" value="GDSL LIPASE/ACYLHYDROLASE FAMILY PROTEIN (AFU_ORTHOLOGUE AFUA_4G14700)"/>
    <property type="match status" value="1"/>
</dbReference>
<gene>
    <name evidence="3" type="ORF">BGW36DRAFT_463152</name>
</gene>
<dbReference type="RefSeq" id="XP_046070737.1">
    <property type="nucleotide sequence ID" value="XM_046222195.1"/>
</dbReference>
<name>A0AAD4KMZ6_9EURO</name>
<protein>
    <recommendedName>
        <fullName evidence="5">Lysophospholipase A</fullName>
    </recommendedName>
</protein>
<feature type="chain" id="PRO_5042176478" description="Lysophospholipase A" evidence="2">
    <location>
        <begin position="18"/>
        <end position="336"/>
    </location>
</feature>
<dbReference type="InterPro" id="IPR001087">
    <property type="entry name" value="GDSL"/>
</dbReference>
<accession>A0AAD4KMZ6</accession>
<dbReference type="AlphaFoldDB" id="A0AAD4KMZ6"/>
<evidence type="ECO:0000313" key="3">
    <source>
        <dbReference type="EMBL" id="KAH8695595.1"/>
    </source>
</evidence>
<dbReference type="EMBL" id="JAJTJA010000008">
    <property type="protein sequence ID" value="KAH8695595.1"/>
    <property type="molecule type" value="Genomic_DNA"/>
</dbReference>
<dbReference type="Gene3D" id="3.40.50.1110">
    <property type="entry name" value="SGNH hydrolase"/>
    <property type="match status" value="1"/>
</dbReference>
<dbReference type="GeneID" id="70252482"/>
<keyword evidence="2" id="KW-0732">Signal</keyword>
<evidence type="ECO:0000256" key="2">
    <source>
        <dbReference type="SAM" id="SignalP"/>
    </source>
</evidence>
<evidence type="ECO:0000313" key="4">
    <source>
        <dbReference type="Proteomes" id="UP001201262"/>
    </source>
</evidence>